<proteinExistence type="predicted"/>
<dbReference type="Proteomes" id="UP000824120">
    <property type="component" value="Chromosome 1"/>
</dbReference>
<dbReference type="InterPro" id="IPR058353">
    <property type="entry name" value="DUF8040"/>
</dbReference>
<dbReference type="Pfam" id="PF26138">
    <property type="entry name" value="DUF8040"/>
    <property type="match status" value="1"/>
</dbReference>
<gene>
    <name evidence="3" type="ORF">H5410_004653</name>
</gene>
<keyword evidence="1" id="KW-1133">Transmembrane helix</keyword>
<sequence length="172" mass="20068">MTIQNDVQIRVGQWYERRLHYQHHIGNATKNIRKTQPMQICNYFLVSMDPQQLCNVECFIILEEIVVHSYIVLICFFMAIYSTIDRNVFYIFVSLTKNIGGFTDNKNMSSIEKLAMFLNILAHHEKNRSIKVDYIRSGWSGSIADGRVLQDVVRRTGLKYPKAITIYAIEDI</sequence>
<feature type="domain" description="DUF8040" evidence="2">
    <location>
        <begin position="84"/>
        <end position="140"/>
    </location>
</feature>
<evidence type="ECO:0000259" key="2">
    <source>
        <dbReference type="Pfam" id="PF26138"/>
    </source>
</evidence>
<reference evidence="3 4" key="1">
    <citation type="submission" date="2020-09" db="EMBL/GenBank/DDBJ databases">
        <title>De no assembly of potato wild relative species, Solanum commersonii.</title>
        <authorList>
            <person name="Cho K."/>
        </authorList>
    </citation>
    <scope>NUCLEOTIDE SEQUENCE [LARGE SCALE GENOMIC DNA]</scope>
    <source>
        <strain evidence="3">LZ3.2</strain>
        <tissue evidence="3">Leaf</tissue>
    </source>
</reference>
<comment type="caution">
    <text evidence="3">The sequence shown here is derived from an EMBL/GenBank/DDBJ whole genome shotgun (WGS) entry which is preliminary data.</text>
</comment>
<feature type="transmembrane region" description="Helical" evidence="1">
    <location>
        <begin position="65"/>
        <end position="84"/>
    </location>
</feature>
<evidence type="ECO:0000256" key="1">
    <source>
        <dbReference type="SAM" id="Phobius"/>
    </source>
</evidence>
<name>A0A9J6B899_SOLCO</name>
<evidence type="ECO:0000313" key="4">
    <source>
        <dbReference type="Proteomes" id="UP000824120"/>
    </source>
</evidence>
<organism evidence="3 4">
    <name type="scientific">Solanum commersonii</name>
    <name type="common">Commerson's wild potato</name>
    <name type="synonym">Commerson's nightshade</name>
    <dbReference type="NCBI Taxonomy" id="4109"/>
    <lineage>
        <taxon>Eukaryota</taxon>
        <taxon>Viridiplantae</taxon>
        <taxon>Streptophyta</taxon>
        <taxon>Embryophyta</taxon>
        <taxon>Tracheophyta</taxon>
        <taxon>Spermatophyta</taxon>
        <taxon>Magnoliopsida</taxon>
        <taxon>eudicotyledons</taxon>
        <taxon>Gunneridae</taxon>
        <taxon>Pentapetalae</taxon>
        <taxon>asterids</taxon>
        <taxon>lamiids</taxon>
        <taxon>Solanales</taxon>
        <taxon>Solanaceae</taxon>
        <taxon>Solanoideae</taxon>
        <taxon>Solaneae</taxon>
        <taxon>Solanum</taxon>
    </lineage>
</organism>
<accession>A0A9J6B899</accession>
<keyword evidence="4" id="KW-1185">Reference proteome</keyword>
<dbReference type="EMBL" id="JACXVP010000001">
    <property type="protein sequence ID" value="KAG5632936.1"/>
    <property type="molecule type" value="Genomic_DNA"/>
</dbReference>
<protein>
    <recommendedName>
        <fullName evidence="2">DUF8040 domain-containing protein</fullName>
    </recommendedName>
</protein>
<keyword evidence="1" id="KW-0812">Transmembrane</keyword>
<dbReference type="OrthoDB" id="1698839at2759"/>
<dbReference type="AlphaFoldDB" id="A0A9J6B899"/>
<keyword evidence="1" id="KW-0472">Membrane</keyword>
<evidence type="ECO:0000313" key="3">
    <source>
        <dbReference type="EMBL" id="KAG5632936.1"/>
    </source>
</evidence>